<dbReference type="OrthoDB" id="66958at2"/>
<dbReference type="InterPro" id="IPR003593">
    <property type="entry name" value="AAA+_ATPase"/>
</dbReference>
<dbReference type="InterPro" id="IPR027417">
    <property type="entry name" value="P-loop_NTPase"/>
</dbReference>
<dbReference type="Gene3D" id="3.40.50.300">
    <property type="entry name" value="P-loop containing nucleotide triphosphate hydrolases"/>
    <property type="match status" value="1"/>
</dbReference>
<dbReference type="PROSITE" id="PS00211">
    <property type="entry name" value="ABC_TRANSPORTER_1"/>
    <property type="match status" value="1"/>
</dbReference>
<evidence type="ECO:0000313" key="10">
    <source>
        <dbReference type="EMBL" id="QGU33601.1"/>
    </source>
</evidence>
<proteinExistence type="inferred from homology"/>
<evidence type="ECO:0000256" key="3">
    <source>
        <dbReference type="ARBA" id="ARBA00022519"/>
    </source>
</evidence>
<evidence type="ECO:0000256" key="6">
    <source>
        <dbReference type="ARBA" id="ARBA00022967"/>
    </source>
</evidence>
<dbReference type="KEGG" id="ttp:E6P07_11800"/>
<evidence type="ECO:0000313" key="11">
    <source>
        <dbReference type="Proteomes" id="UP000426424"/>
    </source>
</evidence>
<dbReference type="NCBIfam" id="TIGR02211">
    <property type="entry name" value="LolD_lipo_ex"/>
    <property type="match status" value="1"/>
</dbReference>
<dbReference type="InterPro" id="IPR011924">
    <property type="entry name" value="LolD_lipo_ATP-bd"/>
</dbReference>
<dbReference type="PANTHER" id="PTHR24220:SF689">
    <property type="entry name" value="LIPOPROTEIN-RELEASING SYSTEM ATP-BINDING PROTEIN LOLD"/>
    <property type="match status" value="1"/>
</dbReference>
<accession>A0A6I6E104</accession>
<dbReference type="Proteomes" id="UP000426424">
    <property type="component" value="Chromosome"/>
</dbReference>
<dbReference type="SMART" id="SM00382">
    <property type="entry name" value="AAA"/>
    <property type="match status" value="1"/>
</dbReference>
<evidence type="ECO:0000259" key="9">
    <source>
        <dbReference type="PROSITE" id="PS50893"/>
    </source>
</evidence>
<evidence type="ECO:0000256" key="2">
    <source>
        <dbReference type="ARBA" id="ARBA00022475"/>
    </source>
</evidence>
<evidence type="ECO:0000256" key="5">
    <source>
        <dbReference type="ARBA" id="ARBA00022840"/>
    </source>
</evidence>
<gene>
    <name evidence="8 10" type="primary">lolD</name>
    <name evidence="10" type="ORF">E6P07_11800</name>
</gene>
<sequence>MNEPTPVLEAKDLFQTFRQGPQEVEVLKGVSFRVQAGERIAIVGVSGSGKSTLLHAIGGLERPTSGTIYWGGEDIGRLDESRLSRLRNRHLGFVYQFHHLLPEFTALENVAMPLLIGAARPAEARARAAQLLERVGLGHRGSHKPGELSGGERQRAAVARALVTRPACLLADEPTGNLDRHTAAAVYELMLELNREIGTSLMIVTHDPELARRMDQVWRLDDGVLSNASNSAR</sequence>
<comment type="subunit">
    <text evidence="8">The complex is composed of two ATP-binding proteins (LolD) and two transmembrane proteins (LolC and LolE).</text>
</comment>
<keyword evidence="10" id="KW-0449">Lipoprotein</keyword>
<dbReference type="FunFam" id="3.40.50.300:FF:000230">
    <property type="entry name" value="Lipoprotein-releasing system ATP-binding protein LolD"/>
    <property type="match status" value="1"/>
</dbReference>
<dbReference type="InterPro" id="IPR017871">
    <property type="entry name" value="ABC_transporter-like_CS"/>
</dbReference>
<dbReference type="GO" id="GO:0044874">
    <property type="term" value="P:lipoprotein localization to outer membrane"/>
    <property type="evidence" value="ECO:0007669"/>
    <property type="project" value="TreeGrafter"/>
</dbReference>
<dbReference type="GO" id="GO:0005524">
    <property type="term" value="F:ATP binding"/>
    <property type="evidence" value="ECO:0007669"/>
    <property type="project" value="UniProtKB-UniRule"/>
</dbReference>
<keyword evidence="3 8" id="KW-0997">Cell inner membrane</keyword>
<dbReference type="EMBL" id="CP039268">
    <property type="protein sequence ID" value="QGU33601.1"/>
    <property type="molecule type" value="Genomic_DNA"/>
</dbReference>
<dbReference type="SUPFAM" id="SSF52540">
    <property type="entry name" value="P-loop containing nucleoside triphosphate hydrolases"/>
    <property type="match status" value="1"/>
</dbReference>
<dbReference type="AlphaFoldDB" id="A0A6I6E104"/>
<keyword evidence="2 8" id="KW-1003">Cell membrane</keyword>
<protein>
    <recommendedName>
        <fullName evidence="8">Lipoprotein-releasing system ATP-binding protein LolD</fullName>
        <ecNumber evidence="8">7.6.2.-</ecNumber>
    </recommendedName>
</protein>
<dbReference type="GO" id="GO:0005886">
    <property type="term" value="C:plasma membrane"/>
    <property type="evidence" value="ECO:0007669"/>
    <property type="project" value="UniProtKB-SubCell"/>
</dbReference>
<dbReference type="GO" id="GO:0016887">
    <property type="term" value="F:ATP hydrolysis activity"/>
    <property type="evidence" value="ECO:0007669"/>
    <property type="project" value="InterPro"/>
</dbReference>
<evidence type="ECO:0000256" key="8">
    <source>
        <dbReference type="RuleBase" id="RU367068"/>
    </source>
</evidence>
<comment type="subcellular location">
    <subcellularLocation>
        <location evidence="8">Cell inner membrane</location>
        <topology evidence="8">Peripheral membrane protein</topology>
    </subcellularLocation>
</comment>
<feature type="domain" description="ABC transporter" evidence="9">
    <location>
        <begin position="8"/>
        <end position="233"/>
    </location>
</feature>
<evidence type="ECO:0000256" key="4">
    <source>
        <dbReference type="ARBA" id="ARBA00022741"/>
    </source>
</evidence>
<keyword evidence="1 8" id="KW-0813">Transport</keyword>
<keyword evidence="11" id="KW-1185">Reference proteome</keyword>
<dbReference type="CDD" id="cd03255">
    <property type="entry name" value="ABC_MJ0796_LolCDE_FtsE"/>
    <property type="match status" value="1"/>
</dbReference>
<keyword evidence="4 8" id="KW-0547">Nucleotide-binding</keyword>
<comment type="function">
    <text evidence="8">Part of the ABC transporter complex LolCDE involved in the translocation of mature outer membrane-directed lipoproteins, from the inner membrane to the periplasmic chaperone, LolA. Responsible for the formation of the LolA-lipoprotein complex in an ATP-dependent manner.</text>
</comment>
<keyword evidence="6 8" id="KW-1278">Translocase</keyword>
<keyword evidence="5 8" id="KW-0067">ATP-binding</keyword>
<reference evidence="10 11" key="1">
    <citation type="submission" date="2019-12" db="EMBL/GenBank/DDBJ databases">
        <title>The complete genome of the thermophilic, anoxygenic phototrophic gammaproteobacterium Thermochromatium tepidum.</title>
        <authorList>
            <person name="Sattley W.M."/>
            <person name="Swingley W.D."/>
            <person name="Burchell B.M."/>
            <person name="Gurbani S.A."/>
            <person name="Kujawa C.M."/>
            <person name="Nuccio D.A."/>
            <person name="Schladweiler J."/>
            <person name="Shaffer K.N."/>
            <person name="Stokes L.M."/>
            <person name="Touchman J.W."/>
            <person name="Blankenship R.E."/>
            <person name="Madigan M.T."/>
        </authorList>
    </citation>
    <scope>NUCLEOTIDE SEQUENCE [LARGE SCALE GENOMIC DNA]</scope>
    <source>
        <strain evidence="10 11">ATCC 43061</strain>
    </source>
</reference>
<dbReference type="EC" id="7.6.2.-" evidence="8"/>
<organism evidence="10 11">
    <name type="scientific">Thermochromatium tepidum ATCC 43061</name>
    <dbReference type="NCBI Taxonomy" id="316276"/>
    <lineage>
        <taxon>Bacteria</taxon>
        <taxon>Pseudomonadati</taxon>
        <taxon>Pseudomonadota</taxon>
        <taxon>Gammaproteobacteria</taxon>
        <taxon>Chromatiales</taxon>
        <taxon>Chromatiaceae</taxon>
        <taxon>Thermochromatium</taxon>
    </lineage>
</organism>
<dbReference type="PROSITE" id="PS50893">
    <property type="entry name" value="ABC_TRANSPORTER_2"/>
    <property type="match status" value="1"/>
</dbReference>
<dbReference type="Pfam" id="PF00005">
    <property type="entry name" value="ABC_tran"/>
    <property type="match status" value="1"/>
</dbReference>
<dbReference type="InterPro" id="IPR017911">
    <property type="entry name" value="MacB-like_ATP-bd"/>
</dbReference>
<dbReference type="GO" id="GO:0089705">
    <property type="term" value="P:protein localization to outer membrane"/>
    <property type="evidence" value="ECO:0007669"/>
    <property type="project" value="TreeGrafter"/>
</dbReference>
<dbReference type="InterPro" id="IPR015854">
    <property type="entry name" value="ABC_transpr_LolD-like"/>
</dbReference>
<name>A0A6I6E104_THETI</name>
<dbReference type="RefSeq" id="WP_153975790.1">
    <property type="nucleotide sequence ID" value="NZ_CP039268.1"/>
</dbReference>
<keyword evidence="7 8" id="KW-0472">Membrane</keyword>
<dbReference type="GO" id="GO:0022857">
    <property type="term" value="F:transmembrane transporter activity"/>
    <property type="evidence" value="ECO:0007669"/>
    <property type="project" value="TreeGrafter"/>
</dbReference>
<dbReference type="PANTHER" id="PTHR24220">
    <property type="entry name" value="IMPORT ATP-BINDING PROTEIN"/>
    <property type="match status" value="1"/>
</dbReference>
<comment type="similarity">
    <text evidence="8">Belongs to the ABC transporter superfamily. Lipoprotein translocase (TC 3.A.1.125) family.</text>
</comment>
<evidence type="ECO:0000256" key="1">
    <source>
        <dbReference type="ARBA" id="ARBA00022448"/>
    </source>
</evidence>
<dbReference type="InterPro" id="IPR003439">
    <property type="entry name" value="ABC_transporter-like_ATP-bd"/>
</dbReference>
<evidence type="ECO:0000256" key="7">
    <source>
        <dbReference type="ARBA" id="ARBA00023136"/>
    </source>
</evidence>